<dbReference type="InterPro" id="IPR018528">
    <property type="entry name" value="Preph_deHydtase_CS"/>
</dbReference>
<keyword evidence="5" id="KW-0057">Aromatic amino acid biosynthesis</keyword>
<evidence type="ECO:0000256" key="3">
    <source>
        <dbReference type="ARBA" id="ARBA00021872"/>
    </source>
</evidence>
<evidence type="ECO:0000256" key="6">
    <source>
        <dbReference type="ARBA" id="ARBA00023222"/>
    </source>
</evidence>
<evidence type="ECO:0000256" key="1">
    <source>
        <dbReference type="ARBA" id="ARBA00004741"/>
    </source>
</evidence>
<feature type="domain" description="Prephenate dehydratase" evidence="9">
    <location>
        <begin position="2"/>
        <end position="178"/>
    </location>
</feature>
<dbReference type="RefSeq" id="WP_379979419.1">
    <property type="nucleotide sequence ID" value="NZ_JBHUMO010000011.1"/>
</dbReference>
<keyword evidence="7 11" id="KW-0456">Lyase</keyword>
<comment type="pathway">
    <text evidence="1">Amino-acid biosynthesis; L-phenylalanine biosynthesis; phenylpyruvate from prephenate: step 1/1.</text>
</comment>
<dbReference type="InterPro" id="IPR002912">
    <property type="entry name" value="ACT_dom"/>
</dbReference>
<dbReference type="EC" id="4.2.1.51" evidence="2"/>
<dbReference type="InterPro" id="IPR008242">
    <property type="entry name" value="Chor_mutase/pphenate_deHydtase"/>
</dbReference>
<dbReference type="PROSITE" id="PS51671">
    <property type="entry name" value="ACT"/>
    <property type="match status" value="1"/>
</dbReference>
<gene>
    <name evidence="11" type="primary">pheA</name>
    <name evidence="11" type="ORF">ACFSR0_01985</name>
</gene>
<protein>
    <recommendedName>
        <fullName evidence="3">Prephenate dehydratase</fullName>
        <ecNumber evidence="2">4.2.1.51</ecNumber>
    </recommendedName>
</protein>
<evidence type="ECO:0000256" key="4">
    <source>
        <dbReference type="ARBA" id="ARBA00022605"/>
    </source>
</evidence>
<evidence type="ECO:0000256" key="8">
    <source>
        <dbReference type="ARBA" id="ARBA00047848"/>
    </source>
</evidence>
<evidence type="ECO:0000313" key="11">
    <source>
        <dbReference type="EMBL" id="MFD2728207.1"/>
    </source>
</evidence>
<dbReference type="Pfam" id="PF00800">
    <property type="entry name" value="PDT"/>
    <property type="match status" value="1"/>
</dbReference>
<keyword evidence="4" id="KW-0028">Amino-acid biosynthesis</keyword>
<evidence type="ECO:0000259" key="9">
    <source>
        <dbReference type="PROSITE" id="PS51171"/>
    </source>
</evidence>
<dbReference type="CDD" id="cd04905">
    <property type="entry name" value="ACT_CM-PDT"/>
    <property type="match status" value="1"/>
</dbReference>
<dbReference type="InterPro" id="IPR045865">
    <property type="entry name" value="ACT-like_dom_sf"/>
</dbReference>
<dbReference type="EMBL" id="JBHUMO010000011">
    <property type="protein sequence ID" value="MFD2728207.1"/>
    <property type="molecule type" value="Genomic_DNA"/>
</dbReference>
<comment type="catalytic activity">
    <reaction evidence="8">
        <text>prephenate + H(+) = 3-phenylpyruvate + CO2 + H2O</text>
        <dbReference type="Rhea" id="RHEA:21648"/>
        <dbReference type="ChEBI" id="CHEBI:15377"/>
        <dbReference type="ChEBI" id="CHEBI:15378"/>
        <dbReference type="ChEBI" id="CHEBI:16526"/>
        <dbReference type="ChEBI" id="CHEBI:18005"/>
        <dbReference type="ChEBI" id="CHEBI:29934"/>
        <dbReference type="EC" id="4.2.1.51"/>
    </reaction>
</comment>
<comment type="caution">
    <text evidence="11">The sequence shown here is derived from an EMBL/GenBank/DDBJ whole genome shotgun (WGS) entry which is preliminary data.</text>
</comment>
<reference evidence="12" key="1">
    <citation type="journal article" date="2019" name="Int. J. Syst. Evol. Microbiol.">
        <title>The Global Catalogue of Microorganisms (GCM) 10K type strain sequencing project: providing services to taxonomists for standard genome sequencing and annotation.</title>
        <authorList>
            <consortium name="The Broad Institute Genomics Platform"/>
            <consortium name="The Broad Institute Genome Sequencing Center for Infectious Disease"/>
            <person name="Wu L."/>
            <person name="Ma J."/>
        </authorList>
    </citation>
    <scope>NUCLEOTIDE SEQUENCE [LARGE SCALE GENOMIC DNA]</scope>
    <source>
        <strain evidence="12">TISTR 932</strain>
    </source>
</reference>
<dbReference type="Gene3D" id="3.30.70.260">
    <property type="match status" value="1"/>
</dbReference>
<name>A0ABW5TGS6_9ENTE</name>
<dbReference type="NCBIfam" id="NF008865">
    <property type="entry name" value="PRK11898.1"/>
    <property type="match status" value="1"/>
</dbReference>
<evidence type="ECO:0000313" key="12">
    <source>
        <dbReference type="Proteomes" id="UP001597427"/>
    </source>
</evidence>
<dbReference type="GO" id="GO:0004664">
    <property type="term" value="F:prephenate dehydratase activity"/>
    <property type="evidence" value="ECO:0007669"/>
    <property type="project" value="UniProtKB-EC"/>
</dbReference>
<sequence length="283" mass="31705">MKIGYLGPKNSFTYQATNAGFPNLIQLAFQTIPKCLEAISDQRIDMAVIPIENSLEGSVHASMDYLFHSKDLTVKQEMILPIRQQLMMVDPNKKPEVIMSHPQALAQSQAYLNEHYPTTPIVQTPSTTYAAEYASAHPDEAVAAIASKQAADAFSLRIIGHDIQDNDQNETRFWVITKRCTQDSRQQNVTKGKLSFFLTLPSNQPGVLHKMLAAFAWRGIDLAKIESRPLKTSLGQYYFIIDLTVDENEPLIQYAFEEIALLGAEIRVLGPYEIRMISASGEQ</sequence>
<dbReference type="Gene3D" id="3.40.190.10">
    <property type="entry name" value="Periplasmic binding protein-like II"/>
    <property type="match status" value="2"/>
</dbReference>
<evidence type="ECO:0000259" key="10">
    <source>
        <dbReference type="PROSITE" id="PS51671"/>
    </source>
</evidence>
<dbReference type="SUPFAM" id="SSF55021">
    <property type="entry name" value="ACT-like"/>
    <property type="match status" value="1"/>
</dbReference>
<dbReference type="SUPFAM" id="SSF53850">
    <property type="entry name" value="Periplasmic binding protein-like II"/>
    <property type="match status" value="1"/>
</dbReference>
<organism evidence="11 12">
    <name type="scientific">Enterococcus camelliae</name>
    <dbReference type="NCBI Taxonomy" id="453959"/>
    <lineage>
        <taxon>Bacteria</taxon>
        <taxon>Bacillati</taxon>
        <taxon>Bacillota</taxon>
        <taxon>Bacilli</taxon>
        <taxon>Lactobacillales</taxon>
        <taxon>Enterococcaceae</taxon>
        <taxon>Enterococcus</taxon>
    </lineage>
</organism>
<dbReference type="PANTHER" id="PTHR21022">
    <property type="entry name" value="PREPHENATE DEHYDRATASE P PROTEIN"/>
    <property type="match status" value="1"/>
</dbReference>
<proteinExistence type="predicted"/>
<dbReference type="InterPro" id="IPR001086">
    <property type="entry name" value="Preph_deHydtase"/>
</dbReference>
<dbReference type="PIRSF" id="PIRSF001500">
    <property type="entry name" value="Chor_mut_pdt_Ppr"/>
    <property type="match status" value="1"/>
</dbReference>
<dbReference type="PROSITE" id="PS51171">
    <property type="entry name" value="PREPHENATE_DEHYDR_3"/>
    <property type="match status" value="1"/>
</dbReference>
<keyword evidence="12" id="KW-1185">Reference proteome</keyword>
<evidence type="ECO:0000256" key="2">
    <source>
        <dbReference type="ARBA" id="ARBA00013147"/>
    </source>
</evidence>
<dbReference type="CDD" id="cd13633">
    <property type="entry name" value="PBP2_Sa-PDT_like"/>
    <property type="match status" value="1"/>
</dbReference>
<dbReference type="Proteomes" id="UP001597427">
    <property type="component" value="Unassembled WGS sequence"/>
</dbReference>
<evidence type="ECO:0000256" key="5">
    <source>
        <dbReference type="ARBA" id="ARBA00023141"/>
    </source>
</evidence>
<keyword evidence="6" id="KW-0584">Phenylalanine biosynthesis</keyword>
<dbReference type="PANTHER" id="PTHR21022:SF19">
    <property type="entry name" value="PREPHENATE DEHYDRATASE-RELATED"/>
    <property type="match status" value="1"/>
</dbReference>
<feature type="domain" description="ACT" evidence="10">
    <location>
        <begin position="196"/>
        <end position="273"/>
    </location>
</feature>
<evidence type="ECO:0000256" key="7">
    <source>
        <dbReference type="ARBA" id="ARBA00023239"/>
    </source>
</evidence>
<accession>A0ABW5TGS6</accession>
<dbReference type="PROSITE" id="PS00857">
    <property type="entry name" value="PREPHENATE_DEHYDR_1"/>
    <property type="match status" value="1"/>
</dbReference>